<evidence type="ECO:0000256" key="1">
    <source>
        <dbReference type="ARBA" id="ARBA00022491"/>
    </source>
</evidence>
<dbReference type="PANTHER" id="PTHR30055:SF229">
    <property type="entry name" value="HTH-TYPE TRANSCRIPTIONAL REPRESSOR RV1474C"/>
    <property type="match status" value="1"/>
</dbReference>
<dbReference type="SUPFAM" id="SSF46689">
    <property type="entry name" value="Homeodomain-like"/>
    <property type="match status" value="1"/>
</dbReference>
<keyword evidence="3 5" id="KW-0238">DNA-binding</keyword>
<dbReference type="Gene3D" id="1.10.357.10">
    <property type="entry name" value="Tetracycline Repressor, domain 2"/>
    <property type="match status" value="1"/>
</dbReference>
<sequence>MPRVTESHRAERRAEILAAAARLFAENGFHATSMAGIIAGSGLSAGAVYSYFRSKEELIGAVADLAMSTADEVFGELLAGDAVPSPSDVTIAMVQAITERFIHDSVIGVDMTRLAVQVWAEALRNPDVLARVSYVVVRLRGHCAEVARRWQAAGNLPAGTTPDQVGAAMLSLVQGYVLQRLLLPDTDAPYYVAGIQALLSGKN</sequence>
<feature type="DNA-binding region" description="H-T-H motif" evidence="5">
    <location>
        <begin position="33"/>
        <end position="52"/>
    </location>
</feature>
<dbReference type="InterPro" id="IPR050109">
    <property type="entry name" value="HTH-type_TetR-like_transc_reg"/>
</dbReference>
<keyword evidence="4" id="KW-0804">Transcription</keyword>
<evidence type="ECO:0000256" key="2">
    <source>
        <dbReference type="ARBA" id="ARBA00023015"/>
    </source>
</evidence>
<dbReference type="PANTHER" id="PTHR30055">
    <property type="entry name" value="HTH-TYPE TRANSCRIPTIONAL REGULATOR RUTR"/>
    <property type="match status" value="1"/>
</dbReference>
<dbReference type="PROSITE" id="PS50977">
    <property type="entry name" value="HTH_TETR_2"/>
    <property type="match status" value="1"/>
</dbReference>
<protein>
    <submittedName>
        <fullName evidence="7">TetR/AcrR family transcriptional regulator</fullName>
    </submittedName>
</protein>
<dbReference type="EMBL" id="JBHSBL010000041">
    <property type="protein sequence ID" value="MFC4072578.1"/>
    <property type="molecule type" value="Genomic_DNA"/>
</dbReference>
<evidence type="ECO:0000313" key="7">
    <source>
        <dbReference type="EMBL" id="MFC4072578.1"/>
    </source>
</evidence>
<evidence type="ECO:0000313" key="8">
    <source>
        <dbReference type="Proteomes" id="UP001595867"/>
    </source>
</evidence>
<evidence type="ECO:0000256" key="4">
    <source>
        <dbReference type="ARBA" id="ARBA00023163"/>
    </source>
</evidence>
<gene>
    <name evidence="7" type="ORF">ACFO0C_47265</name>
</gene>
<keyword evidence="8" id="KW-1185">Reference proteome</keyword>
<organism evidence="7 8">
    <name type="scientific">Actinoplanes subglobosus</name>
    <dbReference type="NCBI Taxonomy" id="1547892"/>
    <lineage>
        <taxon>Bacteria</taxon>
        <taxon>Bacillati</taxon>
        <taxon>Actinomycetota</taxon>
        <taxon>Actinomycetes</taxon>
        <taxon>Micromonosporales</taxon>
        <taxon>Micromonosporaceae</taxon>
        <taxon>Actinoplanes</taxon>
    </lineage>
</organism>
<dbReference type="SUPFAM" id="SSF48498">
    <property type="entry name" value="Tetracyclin repressor-like, C-terminal domain"/>
    <property type="match status" value="1"/>
</dbReference>
<reference evidence="8" key="1">
    <citation type="journal article" date="2019" name="Int. J. Syst. Evol. Microbiol.">
        <title>The Global Catalogue of Microorganisms (GCM) 10K type strain sequencing project: providing services to taxonomists for standard genome sequencing and annotation.</title>
        <authorList>
            <consortium name="The Broad Institute Genomics Platform"/>
            <consortium name="The Broad Institute Genome Sequencing Center for Infectious Disease"/>
            <person name="Wu L."/>
            <person name="Ma J."/>
        </authorList>
    </citation>
    <scope>NUCLEOTIDE SEQUENCE [LARGE SCALE GENOMIC DNA]</scope>
    <source>
        <strain evidence="8">TBRC 5832</strain>
    </source>
</reference>
<feature type="domain" description="HTH tetR-type" evidence="6">
    <location>
        <begin position="10"/>
        <end position="70"/>
    </location>
</feature>
<dbReference type="InterPro" id="IPR039538">
    <property type="entry name" value="BetI_C"/>
</dbReference>
<evidence type="ECO:0000256" key="3">
    <source>
        <dbReference type="ARBA" id="ARBA00023125"/>
    </source>
</evidence>
<dbReference type="InterPro" id="IPR036271">
    <property type="entry name" value="Tet_transcr_reg_TetR-rel_C_sf"/>
</dbReference>
<dbReference type="Pfam" id="PF00440">
    <property type="entry name" value="TetR_N"/>
    <property type="match status" value="1"/>
</dbReference>
<name>A0ABV8JAZ2_9ACTN</name>
<dbReference type="RefSeq" id="WP_378073452.1">
    <property type="nucleotide sequence ID" value="NZ_JBHSBL010000041.1"/>
</dbReference>
<keyword evidence="2" id="KW-0805">Transcription regulation</keyword>
<accession>A0ABV8JAZ2</accession>
<dbReference type="InterPro" id="IPR001647">
    <property type="entry name" value="HTH_TetR"/>
</dbReference>
<dbReference type="InterPro" id="IPR009057">
    <property type="entry name" value="Homeodomain-like_sf"/>
</dbReference>
<dbReference type="Pfam" id="PF13977">
    <property type="entry name" value="TetR_C_6"/>
    <property type="match status" value="1"/>
</dbReference>
<dbReference type="InterPro" id="IPR023772">
    <property type="entry name" value="DNA-bd_HTH_TetR-type_CS"/>
</dbReference>
<comment type="caution">
    <text evidence="7">The sequence shown here is derived from an EMBL/GenBank/DDBJ whole genome shotgun (WGS) entry which is preliminary data.</text>
</comment>
<keyword evidence="1" id="KW-0678">Repressor</keyword>
<dbReference type="Proteomes" id="UP001595867">
    <property type="component" value="Unassembled WGS sequence"/>
</dbReference>
<dbReference type="PRINTS" id="PR00455">
    <property type="entry name" value="HTHTETR"/>
</dbReference>
<evidence type="ECO:0000259" key="6">
    <source>
        <dbReference type="PROSITE" id="PS50977"/>
    </source>
</evidence>
<evidence type="ECO:0000256" key="5">
    <source>
        <dbReference type="PROSITE-ProRule" id="PRU00335"/>
    </source>
</evidence>
<proteinExistence type="predicted"/>
<dbReference type="PROSITE" id="PS01081">
    <property type="entry name" value="HTH_TETR_1"/>
    <property type="match status" value="1"/>
</dbReference>